<evidence type="ECO:0000256" key="4">
    <source>
        <dbReference type="ARBA" id="ARBA00022737"/>
    </source>
</evidence>
<keyword evidence="3" id="KW-0963">Cytoplasm</keyword>
<evidence type="ECO:0000256" key="1">
    <source>
        <dbReference type="ARBA" id="ARBA00004123"/>
    </source>
</evidence>
<dbReference type="PANTHER" id="PTHR11242:SF2">
    <property type="entry name" value="ARYL-HYDROCARBON-INTERACTING PROTEIN-LIKE 1"/>
    <property type="match status" value="1"/>
</dbReference>
<keyword evidence="6" id="KW-0539">Nucleus</keyword>
<reference evidence="9" key="1">
    <citation type="submission" date="2025-08" db="UniProtKB">
        <authorList>
            <consortium name="Ensembl"/>
        </authorList>
    </citation>
    <scope>IDENTIFICATION</scope>
</reference>
<dbReference type="GO" id="GO:0005737">
    <property type="term" value="C:cytoplasm"/>
    <property type="evidence" value="ECO:0007669"/>
    <property type="project" value="UniProtKB-SubCell"/>
</dbReference>
<dbReference type="SUPFAM" id="SSF54534">
    <property type="entry name" value="FKBP-like"/>
    <property type="match status" value="1"/>
</dbReference>
<dbReference type="Gene3D" id="1.25.40.10">
    <property type="entry name" value="Tetratricopeptide repeat domain"/>
    <property type="match status" value="1"/>
</dbReference>
<protein>
    <recommendedName>
        <fullName evidence="8">AIP/AIPL N-terminal FKBP-type PPIase domain-containing protein</fullName>
    </recommendedName>
</protein>
<keyword evidence="4" id="KW-0677">Repeat</keyword>
<dbReference type="PANTHER" id="PTHR11242">
    <property type="entry name" value="ARYL HYDROCARBON RECEPTOR INTERACTING PROTEIN RELATED"/>
    <property type="match status" value="1"/>
</dbReference>
<dbReference type="Pfam" id="PF23322">
    <property type="entry name" value="PPIase_AIP"/>
    <property type="match status" value="1"/>
</dbReference>
<dbReference type="Ensembl" id="ENSSSCT00015069355.1">
    <property type="protein sequence ID" value="ENSSSCP00015027766.1"/>
    <property type="gene ID" value="ENSSSCG00015052088.1"/>
</dbReference>
<evidence type="ECO:0000256" key="5">
    <source>
        <dbReference type="ARBA" id="ARBA00022803"/>
    </source>
</evidence>
<dbReference type="InterPro" id="IPR046357">
    <property type="entry name" value="PPIase_dom_sf"/>
</dbReference>
<comment type="subcellular location">
    <subcellularLocation>
        <location evidence="2">Cytoplasm</location>
    </subcellularLocation>
    <subcellularLocation>
        <location evidence="1">Nucleus</location>
    </subcellularLocation>
</comment>
<evidence type="ECO:0000256" key="6">
    <source>
        <dbReference type="ARBA" id="ARBA00023242"/>
    </source>
</evidence>
<dbReference type="FunFam" id="3.10.50.40:FF:000018">
    <property type="entry name" value="Aryl-hydrocarbon-interacting protein-like 1"/>
    <property type="match status" value="1"/>
</dbReference>
<dbReference type="SUPFAM" id="SSF48452">
    <property type="entry name" value="TPR-like"/>
    <property type="match status" value="1"/>
</dbReference>
<feature type="domain" description="AIP/AIPL N-terminal FKBP-type PPIase" evidence="8">
    <location>
        <begin position="29"/>
        <end position="154"/>
    </location>
</feature>
<evidence type="ECO:0000256" key="2">
    <source>
        <dbReference type="ARBA" id="ARBA00004496"/>
    </source>
</evidence>
<evidence type="ECO:0000259" key="8">
    <source>
        <dbReference type="Pfam" id="PF23322"/>
    </source>
</evidence>
<dbReference type="Gene3D" id="3.10.50.40">
    <property type="match status" value="1"/>
</dbReference>
<accession>A0A8D0P3Y4</accession>
<evidence type="ECO:0000256" key="3">
    <source>
        <dbReference type="ARBA" id="ARBA00022490"/>
    </source>
</evidence>
<proteinExistence type="predicted"/>
<dbReference type="InterPro" id="IPR056277">
    <property type="entry name" value="PPIase_AIP"/>
</dbReference>
<evidence type="ECO:0000313" key="10">
    <source>
        <dbReference type="Proteomes" id="UP000694726"/>
    </source>
</evidence>
<dbReference type="InterPro" id="IPR011990">
    <property type="entry name" value="TPR-like_helical_dom_sf"/>
</dbReference>
<name>A0A8D0P3Y4_PIG</name>
<feature type="region of interest" description="Disordered" evidence="7">
    <location>
        <begin position="265"/>
        <end position="308"/>
    </location>
</feature>
<sequence>MDAALLLNVEGVKKTILHGGTGELPNFITGARVTFHFRTMKCDEERTVIDDSKQAGHPMHIIVGNMFKLEVWETLLASMRVNEVAEFWCDTIHTGVYPMLSRSLRQVAEGKDPTEWHVHTCGLANMFAYHTLGYEDLDELQKEPQPLIFVIELLQVEAPSQYQRETWNLSNDEKMQAVPILHGEGNRLFKLGRYEEASTKYQEAIVCLRNLQTKVGGCPSGDGKWGGCWGELPCPGHGLVGRVGAGQPQTFLHRAGETLGGAVAEAGEDDQHPDPELLPVSAEEGGVLRGPGAHQRHPPAPPRLGGVGLVGVQSAQWPRDSSPDLRGPLS</sequence>
<keyword evidence="5" id="KW-0802">TPR repeat</keyword>
<dbReference type="GO" id="GO:0005634">
    <property type="term" value="C:nucleus"/>
    <property type="evidence" value="ECO:0007669"/>
    <property type="project" value="UniProtKB-SubCell"/>
</dbReference>
<dbReference type="InterPro" id="IPR039663">
    <property type="entry name" value="AIP/AIPL1/TTC9"/>
</dbReference>
<dbReference type="GO" id="GO:0003755">
    <property type="term" value="F:peptidyl-prolyl cis-trans isomerase activity"/>
    <property type="evidence" value="ECO:0007669"/>
    <property type="project" value="InterPro"/>
</dbReference>
<evidence type="ECO:0000256" key="7">
    <source>
        <dbReference type="SAM" id="MobiDB-lite"/>
    </source>
</evidence>
<dbReference type="Proteomes" id="UP000694726">
    <property type="component" value="Unplaced"/>
</dbReference>
<organism evidence="9 10">
    <name type="scientific">Sus scrofa</name>
    <name type="common">Pig</name>
    <dbReference type="NCBI Taxonomy" id="9823"/>
    <lineage>
        <taxon>Eukaryota</taxon>
        <taxon>Metazoa</taxon>
        <taxon>Chordata</taxon>
        <taxon>Craniata</taxon>
        <taxon>Vertebrata</taxon>
        <taxon>Euteleostomi</taxon>
        <taxon>Mammalia</taxon>
        <taxon>Eutheria</taxon>
        <taxon>Laurasiatheria</taxon>
        <taxon>Artiodactyla</taxon>
        <taxon>Suina</taxon>
        <taxon>Suidae</taxon>
        <taxon>Sus</taxon>
    </lineage>
</organism>
<evidence type="ECO:0000313" key="9">
    <source>
        <dbReference type="Ensembl" id="ENSSSCP00015027766.1"/>
    </source>
</evidence>
<dbReference type="AlphaFoldDB" id="A0A8D0P3Y4"/>